<accession>A0ABR2A467</accession>
<organism evidence="1 2">
    <name type="scientific">Hibiscus sabdariffa</name>
    <name type="common">roselle</name>
    <dbReference type="NCBI Taxonomy" id="183260"/>
    <lineage>
        <taxon>Eukaryota</taxon>
        <taxon>Viridiplantae</taxon>
        <taxon>Streptophyta</taxon>
        <taxon>Embryophyta</taxon>
        <taxon>Tracheophyta</taxon>
        <taxon>Spermatophyta</taxon>
        <taxon>Magnoliopsida</taxon>
        <taxon>eudicotyledons</taxon>
        <taxon>Gunneridae</taxon>
        <taxon>Pentapetalae</taxon>
        <taxon>rosids</taxon>
        <taxon>malvids</taxon>
        <taxon>Malvales</taxon>
        <taxon>Malvaceae</taxon>
        <taxon>Malvoideae</taxon>
        <taxon>Hibiscus</taxon>
    </lineage>
</organism>
<comment type="caution">
    <text evidence="1">The sequence shown here is derived from an EMBL/GenBank/DDBJ whole genome shotgun (WGS) entry which is preliminary data.</text>
</comment>
<dbReference type="Proteomes" id="UP001396334">
    <property type="component" value="Unassembled WGS sequence"/>
</dbReference>
<protein>
    <submittedName>
        <fullName evidence="1">Uncharacterized protein</fullName>
    </submittedName>
</protein>
<sequence>MRPREAIHDSRVLESKNREMVVRDQTTQQSEKDLIGILQHCRESSTCFRHCFFLFTWSFCLCYTFCKLGASEDSFGAVHLRVSNGIPSPLVKVKTAGFDGELAVDRSVLDVLTTGSGYEIFLELDDLLSDFLGSWIPNIDFEEENLDGILNPESSLCNF</sequence>
<gene>
    <name evidence="1" type="ORF">V6N11_070911</name>
</gene>
<name>A0ABR2A467_9ROSI</name>
<evidence type="ECO:0000313" key="1">
    <source>
        <dbReference type="EMBL" id="KAK8487496.1"/>
    </source>
</evidence>
<proteinExistence type="predicted"/>
<keyword evidence="2" id="KW-1185">Reference proteome</keyword>
<evidence type="ECO:0000313" key="2">
    <source>
        <dbReference type="Proteomes" id="UP001396334"/>
    </source>
</evidence>
<dbReference type="EMBL" id="JBBPBN010000394">
    <property type="protein sequence ID" value="KAK8487496.1"/>
    <property type="molecule type" value="Genomic_DNA"/>
</dbReference>
<reference evidence="1 2" key="1">
    <citation type="journal article" date="2024" name="G3 (Bethesda)">
        <title>Genome assembly of Hibiscus sabdariffa L. provides insights into metabolisms of medicinal natural products.</title>
        <authorList>
            <person name="Kim T."/>
        </authorList>
    </citation>
    <scope>NUCLEOTIDE SEQUENCE [LARGE SCALE GENOMIC DNA]</scope>
    <source>
        <strain evidence="1">TK-2024</strain>
        <tissue evidence="1">Old leaves</tissue>
    </source>
</reference>